<proteinExistence type="predicted"/>
<organism evidence="2 3">
    <name type="scientific">Euplotes crassus</name>
    <dbReference type="NCBI Taxonomy" id="5936"/>
    <lineage>
        <taxon>Eukaryota</taxon>
        <taxon>Sar</taxon>
        <taxon>Alveolata</taxon>
        <taxon>Ciliophora</taxon>
        <taxon>Intramacronucleata</taxon>
        <taxon>Spirotrichea</taxon>
        <taxon>Hypotrichia</taxon>
        <taxon>Euplotida</taxon>
        <taxon>Euplotidae</taxon>
        <taxon>Moneuplotes</taxon>
    </lineage>
</organism>
<name>A0AAD1XV66_EUPCR</name>
<feature type="compositionally biased region" description="Basic and acidic residues" evidence="1">
    <location>
        <begin position="37"/>
        <end position="55"/>
    </location>
</feature>
<dbReference type="Proteomes" id="UP001295684">
    <property type="component" value="Unassembled WGS sequence"/>
</dbReference>
<reference evidence="2" key="1">
    <citation type="submission" date="2023-07" db="EMBL/GenBank/DDBJ databases">
        <authorList>
            <consortium name="AG Swart"/>
            <person name="Singh M."/>
            <person name="Singh A."/>
            <person name="Seah K."/>
            <person name="Emmerich C."/>
        </authorList>
    </citation>
    <scope>NUCLEOTIDE SEQUENCE</scope>
    <source>
        <strain evidence="2">DP1</strain>
    </source>
</reference>
<evidence type="ECO:0000313" key="2">
    <source>
        <dbReference type="EMBL" id="CAI2379572.1"/>
    </source>
</evidence>
<feature type="region of interest" description="Disordered" evidence="1">
    <location>
        <begin position="1"/>
        <end position="62"/>
    </location>
</feature>
<protein>
    <submittedName>
        <fullName evidence="2">Uncharacterized protein</fullName>
    </submittedName>
</protein>
<comment type="caution">
    <text evidence="2">The sequence shown here is derived from an EMBL/GenBank/DDBJ whole genome shotgun (WGS) entry which is preliminary data.</text>
</comment>
<dbReference type="EMBL" id="CAMPGE010021424">
    <property type="protein sequence ID" value="CAI2379572.1"/>
    <property type="molecule type" value="Genomic_DNA"/>
</dbReference>
<evidence type="ECO:0000256" key="1">
    <source>
        <dbReference type="SAM" id="MobiDB-lite"/>
    </source>
</evidence>
<evidence type="ECO:0000313" key="3">
    <source>
        <dbReference type="Proteomes" id="UP001295684"/>
    </source>
</evidence>
<feature type="compositionally biased region" description="Basic and acidic residues" evidence="1">
    <location>
        <begin position="11"/>
        <end position="30"/>
    </location>
</feature>
<sequence>MEKQDEDPSSLEDKKELDEESKDQVDDPKECPPASSEKPDSEESPKIITREDKKKMSGAKKRGFYKRCLKRSSATDDIDSLTVVKQETKSTDD</sequence>
<dbReference type="AlphaFoldDB" id="A0AAD1XV66"/>
<keyword evidence="3" id="KW-1185">Reference proteome</keyword>
<accession>A0AAD1XV66</accession>
<feature type="compositionally biased region" description="Acidic residues" evidence="1">
    <location>
        <begin position="1"/>
        <end position="10"/>
    </location>
</feature>
<gene>
    <name evidence="2" type="ORF">ECRASSUSDP1_LOCUS20982</name>
</gene>